<evidence type="ECO:0008006" key="4">
    <source>
        <dbReference type="Google" id="ProtNLM"/>
    </source>
</evidence>
<gene>
    <name evidence="2" type="ORF">ADK34_33980</name>
</gene>
<protein>
    <recommendedName>
        <fullName evidence="4">YbaB/EbfC DNA-binding family protein</fullName>
    </recommendedName>
</protein>
<evidence type="ECO:0000313" key="3">
    <source>
        <dbReference type="Proteomes" id="UP000037023"/>
    </source>
</evidence>
<reference evidence="2 3" key="1">
    <citation type="submission" date="2015-06" db="EMBL/GenBank/DDBJ databases">
        <authorList>
            <person name="Hoefler B.C."/>
            <person name="Straight P.D."/>
        </authorList>
    </citation>
    <scope>NUCLEOTIDE SEQUENCE [LARGE SCALE GENOMIC DNA]</scope>
    <source>
        <strain evidence="2 3">NRRL 3427</strain>
    </source>
</reference>
<dbReference type="SUPFAM" id="SSF82607">
    <property type="entry name" value="YbaB-like"/>
    <property type="match status" value="1"/>
</dbReference>
<dbReference type="GO" id="GO:0003677">
    <property type="term" value="F:DNA binding"/>
    <property type="evidence" value="ECO:0007669"/>
    <property type="project" value="InterPro"/>
</dbReference>
<organism evidence="2 3">
    <name type="scientific">Streptomyces viridochromogenes</name>
    <dbReference type="NCBI Taxonomy" id="1938"/>
    <lineage>
        <taxon>Bacteria</taxon>
        <taxon>Bacillati</taxon>
        <taxon>Actinomycetota</taxon>
        <taxon>Actinomycetes</taxon>
        <taxon>Kitasatosporales</taxon>
        <taxon>Streptomycetaceae</taxon>
        <taxon>Streptomyces</taxon>
    </lineage>
</organism>
<feature type="region of interest" description="Disordered" evidence="1">
    <location>
        <begin position="150"/>
        <end position="187"/>
    </location>
</feature>
<accession>A0A0L8JD90</accession>
<comment type="caution">
    <text evidence="2">The sequence shown here is derived from an EMBL/GenBank/DDBJ whole genome shotgun (WGS) entry which is preliminary data.</text>
</comment>
<proteinExistence type="predicted"/>
<sequence>MEADMIDPANEARMQEILSSFEKKRDAILAAQEGLKNAAETVRSESKLVSATVSVQGELTSLTFHNTKYKQMSMNELGTVVMATVREAHERARAQAMTAIAPALAVDTDAPGGFSPWDVLPGGLSGANGELMRMIKGSFEQALTGLAAGGVDDVPAGPAAPSGHRGAAAKNTPASKRRPARSLADED</sequence>
<dbReference type="PATRIC" id="fig|1938.6.peg.7303"/>
<dbReference type="Proteomes" id="UP000037023">
    <property type="component" value="Unassembled WGS sequence"/>
</dbReference>
<evidence type="ECO:0000313" key="2">
    <source>
        <dbReference type="EMBL" id="KOG11620.1"/>
    </source>
</evidence>
<evidence type="ECO:0000256" key="1">
    <source>
        <dbReference type="SAM" id="MobiDB-lite"/>
    </source>
</evidence>
<dbReference type="EMBL" id="LGUP01000388">
    <property type="protein sequence ID" value="KOG11620.1"/>
    <property type="molecule type" value="Genomic_DNA"/>
</dbReference>
<dbReference type="Pfam" id="PF02575">
    <property type="entry name" value="YbaB_DNA_bd"/>
    <property type="match status" value="1"/>
</dbReference>
<dbReference type="InterPro" id="IPR036894">
    <property type="entry name" value="YbaB-like_sf"/>
</dbReference>
<dbReference type="AlphaFoldDB" id="A0A0L8JD90"/>
<dbReference type="Gene3D" id="3.30.1310.10">
    <property type="entry name" value="Nucleoid-associated protein YbaB-like domain"/>
    <property type="match status" value="1"/>
</dbReference>
<dbReference type="InterPro" id="IPR004401">
    <property type="entry name" value="YbaB/EbfC"/>
</dbReference>
<name>A0A0L8JD90_STRVR</name>